<feature type="transmembrane region" description="Helical" evidence="1">
    <location>
        <begin position="39"/>
        <end position="60"/>
    </location>
</feature>
<protein>
    <recommendedName>
        <fullName evidence="4">DUF2530 domain-containing protein</fullName>
    </recommendedName>
</protein>
<sequence length="66" mass="7097">MPGNAPLPSRFFVPVVIFGVFIAAQAVIWTIHLVLVGDWLRAICFSLGVPVGGALSYAGAKRLMRK</sequence>
<proteinExistence type="predicted"/>
<organism evidence="2 3">
    <name type="scientific">Actinomadura chokoriensis</name>
    <dbReference type="NCBI Taxonomy" id="454156"/>
    <lineage>
        <taxon>Bacteria</taxon>
        <taxon>Bacillati</taxon>
        <taxon>Actinomycetota</taxon>
        <taxon>Actinomycetes</taxon>
        <taxon>Streptosporangiales</taxon>
        <taxon>Thermomonosporaceae</taxon>
        <taxon>Actinomadura</taxon>
    </lineage>
</organism>
<dbReference type="RefSeq" id="WP_371942636.1">
    <property type="nucleotide sequence ID" value="NZ_JAXCEH010000012.1"/>
</dbReference>
<evidence type="ECO:0000313" key="3">
    <source>
        <dbReference type="Proteomes" id="UP001569904"/>
    </source>
</evidence>
<keyword evidence="1" id="KW-1133">Transmembrane helix</keyword>
<name>A0ABV4QZ76_9ACTN</name>
<dbReference type="Proteomes" id="UP001569904">
    <property type="component" value="Unassembled WGS sequence"/>
</dbReference>
<gene>
    <name evidence="2" type="ORF">SM436_19690</name>
</gene>
<keyword evidence="1" id="KW-0812">Transmembrane</keyword>
<feature type="transmembrane region" description="Helical" evidence="1">
    <location>
        <begin position="12"/>
        <end position="33"/>
    </location>
</feature>
<evidence type="ECO:0000256" key="1">
    <source>
        <dbReference type="SAM" id="Phobius"/>
    </source>
</evidence>
<keyword evidence="1" id="KW-0472">Membrane</keyword>
<evidence type="ECO:0008006" key="4">
    <source>
        <dbReference type="Google" id="ProtNLM"/>
    </source>
</evidence>
<accession>A0ABV4QZ76</accession>
<reference evidence="2 3" key="1">
    <citation type="submission" date="2023-11" db="EMBL/GenBank/DDBJ databases">
        <title>Actinomadura monticuli sp. nov., isolated from volcanic ash.</title>
        <authorList>
            <person name="Lee S.D."/>
            <person name="Yang H."/>
            <person name="Kim I.S."/>
        </authorList>
    </citation>
    <scope>NUCLEOTIDE SEQUENCE [LARGE SCALE GENOMIC DNA]</scope>
    <source>
        <strain evidence="2 3">DSM 45346</strain>
    </source>
</reference>
<comment type="caution">
    <text evidence="2">The sequence shown here is derived from an EMBL/GenBank/DDBJ whole genome shotgun (WGS) entry which is preliminary data.</text>
</comment>
<dbReference type="EMBL" id="JAXCEH010000012">
    <property type="protein sequence ID" value="MFA1555917.1"/>
    <property type="molecule type" value="Genomic_DNA"/>
</dbReference>
<keyword evidence="3" id="KW-1185">Reference proteome</keyword>
<evidence type="ECO:0000313" key="2">
    <source>
        <dbReference type="EMBL" id="MFA1555917.1"/>
    </source>
</evidence>